<gene>
    <name evidence="5" type="ORF">SOCEGT47_078890</name>
</gene>
<feature type="domain" description="SHSP" evidence="4">
    <location>
        <begin position="52"/>
        <end position="164"/>
    </location>
</feature>
<evidence type="ECO:0000256" key="3">
    <source>
        <dbReference type="SAM" id="MobiDB-lite"/>
    </source>
</evidence>
<dbReference type="Proteomes" id="UP000295781">
    <property type="component" value="Chromosome"/>
</dbReference>
<evidence type="ECO:0000313" key="6">
    <source>
        <dbReference type="Proteomes" id="UP000295781"/>
    </source>
</evidence>
<organism evidence="5 6">
    <name type="scientific">Sorangium cellulosum</name>
    <name type="common">Polyangium cellulosum</name>
    <dbReference type="NCBI Taxonomy" id="56"/>
    <lineage>
        <taxon>Bacteria</taxon>
        <taxon>Pseudomonadati</taxon>
        <taxon>Myxococcota</taxon>
        <taxon>Polyangia</taxon>
        <taxon>Polyangiales</taxon>
        <taxon>Polyangiaceae</taxon>
        <taxon>Sorangium</taxon>
    </lineage>
</organism>
<dbReference type="CDD" id="cd06464">
    <property type="entry name" value="ACD_sHsps-like"/>
    <property type="match status" value="1"/>
</dbReference>
<dbReference type="PROSITE" id="PS01031">
    <property type="entry name" value="SHSP"/>
    <property type="match status" value="1"/>
</dbReference>
<dbReference type="RefSeq" id="WP_129355470.1">
    <property type="nucleotide sequence ID" value="NZ_CP012670.1"/>
</dbReference>
<feature type="region of interest" description="Disordered" evidence="3">
    <location>
        <begin position="149"/>
        <end position="193"/>
    </location>
</feature>
<dbReference type="PANTHER" id="PTHR11527">
    <property type="entry name" value="HEAT-SHOCK PROTEIN 20 FAMILY MEMBER"/>
    <property type="match status" value="1"/>
</dbReference>
<dbReference type="Gene3D" id="2.60.40.790">
    <property type="match status" value="1"/>
</dbReference>
<evidence type="ECO:0000313" key="5">
    <source>
        <dbReference type="EMBL" id="AUX27302.1"/>
    </source>
</evidence>
<accession>A0A4V0NET6</accession>
<name>A0A4V0NET6_SORCE</name>
<protein>
    <recommendedName>
        <fullName evidence="4">SHSP domain-containing protein</fullName>
    </recommendedName>
</protein>
<proteinExistence type="inferred from homology"/>
<dbReference type="InterPro" id="IPR031107">
    <property type="entry name" value="Small_HSP"/>
</dbReference>
<dbReference type="AlphaFoldDB" id="A0A4V0NET6"/>
<sequence>MANLNIRRGELGEPVANAWDPMRMMEPLRAFDPFRMIRDFLGSDPFAGMVPATGTAFVPDTEIKETKDSYTINIDLPGVREQDLEVSITGNRLTVSGKRDEEERREDERFFAYERCYGAFSRSFVMPEAADLGSLSAELKDGVLHLSVPKKAEMQPRRIQIRGGEETGGKESASGRPAEKAEAGTAKGESKAA</sequence>
<evidence type="ECO:0000256" key="1">
    <source>
        <dbReference type="PROSITE-ProRule" id="PRU00285"/>
    </source>
</evidence>
<feature type="compositionally biased region" description="Basic and acidic residues" evidence="3">
    <location>
        <begin position="177"/>
        <end position="193"/>
    </location>
</feature>
<dbReference type="OrthoDB" id="9811615at2"/>
<reference evidence="5 6" key="1">
    <citation type="submission" date="2015-09" db="EMBL/GenBank/DDBJ databases">
        <title>Sorangium comparison.</title>
        <authorList>
            <person name="Zaburannyi N."/>
            <person name="Bunk B."/>
            <person name="Overmann J."/>
            <person name="Mueller R."/>
        </authorList>
    </citation>
    <scope>NUCLEOTIDE SEQUENCE [LARGE SCALE GENOMIC DNA]</scope>
    <source>
        <strain evidence="5 6">So ceGT47</strain>
    </source>
</reference>
<evidence type="ECO:0000256" key="2">
    <source>
        <dbReference type="RuleBase" id="RU003616"/>
    </source>
</evidence>
<dbReference type="InterPro" id="IPR008978">
    <property type="entry name" value="HSP20-like_chaperone"/>
</dbReference>
<dbReference type="Pfam" id="PF00011">
    <property type="entry name" value="HSP20"/>
    <property type="match status" value="1"/>
</dbReference>
<evidence type="ECO:0000259" key="4">
    <source>
        <dbReference type="PROSITE" id="PS01031"/>
    </source>
</evidence>
<dbReference type="SUPFAM" id="SSF49764">
    <property type="entry name" value="HSP20-like chaperones"/>
    <property type="match status" value="1"/>
</dbReference>
<dbReference type="EMBL" id="CP012670">
    <property type="protein sequence ID" value="AUX27302.1"/>
    <property type="molecule type" value="Genomic_DNA"/>
</dbReference>
<dbReference type="InterPro" id="IPR002068">
    <property type="entry name" value="A-crystallin/Hsp20_dom"/>
</dbReference>
<comment type="similarity">
    <text evidence="1 2">Belongs to the small heat shock protein (HSP20) family.</text>
</comment>